<evidence type="ECO:0000256" key="4">
    <source>
        <dbReference type="ARBA" id="ARBA00022692"/>
    </source>
</evidence>
<keyword evidence="3 13" id="KW-0813">Transport</keyword>
<evidence type="ECO:0000256" key="9">
    <source>
        <dbReference type="ARBA" id="ARBA00023170"/>
    </source>
</evidence>
<keyword evidence="8 13" id="KW-0472">Membrane</keyword>
<dbReference type="AlphaFoldDB" id="A0A2U1N3K3"/>
<dbReference type="GO" id="GO:0016020">
    <property type="term" value="C:membrane"/>
    <property type="evidence" value="ECO:0007669"/>
    <property type="project" value="UniProtKB-SubCell"/>
</dbReference>
<keyword evidence="6 15" id="KW-1133">Transmembrane helix</keyword>
<protein>
    <recommendedName>
        <fullName evidence="13">Glutamate receptor</fullName>
    </recommendedName>
</protein>
<dbReference type="Gene3D" id="3.40.190.10">
    <property type="entry name" value="Periplasmic binding protein-like II"/>
    <property type="match status" value="3"/>
</dbReference>
<evidence type="ECO:0000256" key="13">
    <source>
        <dbReference type="PIRNR" id="PIRNR037090"/>
    </source>
</evidence>
<evidence type="ECO:0000256" key="3">
    <source>
        <dbReference type="ARBA" id="ARBA00022448"/>
    </source>
</evidence>
<dbReference type="FunFam" id="1.10.287.70:FF:000172">
    <property type="entry name" value="Glutamate receptor"/>
    <property type="match status" value="1"/>
</dbReference>
<dbReference type="FunFam" id="3.40.50.2300:FF:000188">
    <property type="entry name" value="Glutamate receptor"/>
    <property type="match status" value="1"/>
</dbReference>
<keyword evidence="9 13" id="KW-0675">Receptor</keyword>
<dbReference type="InterPro" id="IPR001320">
    <property type="entry name" value="Iontro_rcpt_C"/>
</dbReference>
<evidence type="ECO:0000256" key="10">
    <source>
        <dbReference type="ARBA" id="ARBA00023180"/>
    </source>
</evidence>
<evidence type="ECO:0000256" key="11">
    <source>
        <dbReference type="ARBA" id="ARBA00023286"/>
    </source>
</evidence>
<feature type="transmembrane region" description="Helical" evidence="15">
    <location>
        <begin position="484"/>
        <end position="504"/>
    </location>
</feature>
<dbReference type="InterPro" id="IPR017103">
    <property type="entry name" value="Iontropic_Glu_rcpt_pln"/>
</dbReference>
<feature type="disulfide bond" evidence="14">
    <location>
        <begin position="650"/>
        <end position="705"/>
    </location>
</feature>
<keyword evidence="14" id="KW-1015">Disulfide bond</keyword>
<comment type="function">
    <text evidence="13">Glutamate-gated receptor that probably acts as non-selective cation channel.</text>
</comment>
<dbReference type="EMBL" id="PKPP01003704">
    <property type="protein sequence ID" value="PWA68110.1"/>
    <property type="molecule type" value="Genomic_DNA"/>
</dbReference>
<reference evidence="17 18" key="1">
    <citation type="journal article" date="2018" name="Mol. Plant">
        <title>The genome of Artemisia annua provides insight into the evolution of Asteraceae family and artemisinin biosynthesis.</title>
        <authorList>
            <person name="Shen Q."/>
            <person name="Zhang L."/>
            <person name="Liao Z."/>
            <person name="Wang S."/>
            <person name="Yan T."/>
            <person name="Shi P."/>
            <person name="Liu M."/>
            <person name="Fu X."/>
            <person name="Pan Q."/>
            <person name="Wang Y."/>
            <person name="Lv Z."/>
            <person name="Lu X."/>
            <person name="Zhang F."/>
            <person name="Jiang W."/>
            <person name="Ma Y."/>
            <person name="Chen M."/>
            <person name="Hao X."/>
            <person name="Li L."/>
            <person name="Tang Y."/>
            <person name="Lv G."/>
            <person name="Zhou Y."/>
            <person name="Sun X."/>
            <person name="Brodelius P.E."/>
            <person name="Rose J.K.C."/>
            <person name="Tang K."/>
        </authorList>
    </citation>
    <scope>NUCLEOTIDE SEQUENCE [LARGE SCALE GENOMIC DNA]</scope>
    <source>
        <strain evidence="18">cv. Huhao1</strain>
        <tissue evidence="17">Leaf</tissue>
    </source>
</reference>
<evidence type="ECO:0000256" key="5">
    <source>
        <dbReference type="ARBA" id="ARBA00022729"/>
    </source>
</evidence>
<evidence type="ECO:0000256" key="12">
    <source>
        <dbReference type="ARBA" id="ARBA00023303"/>
    </source>
</evidence>
<dbReference type="PANTHER" id="PTHR18966">
    <property type="entry name" value="IONOTROPIC GLUTAMATE RECEPTOR"/>
    <property type="match status" value="1"/>
</dbReference>
<dbReference type="CDD" id="cd19990">
    <property type="entry name" value="PBP1_GABAb_receptor_plant"/>
    <property type="match status" value="1"/>
</dbReference>
<keyword evidence="4 15" id="KW-0812">Transmembrane</keyword>
<accession>A0A2U1N3K3</accession>
<name>A0A2U1N3K3_ARTAN</name>
<comment type="caution">
    <text evidence="17">The sequence shown here is derived from an EMBL/GenBank/DDBJ whole genome shotgun (WGS) entry which is preliminary data.</text>
</comment>
<dbReference type="OrthoDB" id="5984008at2759"/>
<comment type="similarity">
    <text evidence="2 13">Belongs to the glutamate-gated ion channel (TC 1.A.10.1) family.</text>
</comment>
<dbReference type="CDD" id="cd13686">
    <property type="entry name" value="GluR_Plant"/>
    <property type="match status" value="1"/>
</dbReference>
<evidence type="ECO:0000259" key="16">
    <source>
        <dbReference type="SMART" id="SM00079"/>
    </source>
</evidence>
<evidence type="ECO:0000256" key="1">
    <source>
        <dbReference type="ARBA" id="ARBA00004141"/>
    </source>
</evidence>
<comment type="subcellular location">
    <subcellularLocation>
        <location evidence="1">Membrane</location>
        <topology evidence="1">Multi-pass membrane protein</topology>
    </subcellularLocation>
</comment>
<evidence type="ECO:0000256" key="7">
    <source>
        <dbReference type="ARBA" id="ARBA00023065"/>
    </source>
</evidence>
<dbReference type="Pfam" id="PF01094">
    <property type="entry name" value="ANF_receptor"/>
    <property type="match status" value="1"/>
</dbReference>
<dbReference type="GO" id="GO:0015276">
    <property type="term" value="F:ligand-gated monoatomic ion channel activity"/>
    <property type="evidence" value="ECO:0007669"/>
    <property type="project" value="InterPro"/>
</dbReference>
<proteinExistence type="inferred from homology"/>
<keyword evidence="10" id="KW-0325">Glycoprotein</keyword>
<dbReference type="SUPFAM" id="SSF53822">
    <property type="entry name" value="Periplasmic binding protein-like I"/>
    <property type="match status" value="1"/>
</dbReference>
<evidence type="ECO:0000313" key="17">
    <source>
        <dbReference type="EMBL" id="PWA68110.1"/>
    </source>
</evidence>
<organism evidence="17 18">
    <name type="scientific">Artemisia annua</name>
    <name type="common">Sweet wormwood</name>
    <dbReference type="NCBI Taxonomy" id="35608"/>
    <lineage>
        <taxon>Eukaryota</taxon>
        <taxon>Viridiplantae</taxon>
        <taxon>Streptophyta</taxon>
        <taxon>Embryophyta</taxon>
        <taxon>Tracheophyta</taxon>
        <taxon>Spermatophyta</taxon>
        <taxon>Magnoliopsida</taxon>
        <taxon>eudicotyledons</taxon>
        <taxon>Gunneridae</taxon>
        <taxon>Pentapetalae</taxon>
        <taxon>asterids</taxon>
        <taxon>campanulids</taxon>
        <taxon>Asterales</taxon>
        <taxon>Asteraceae</taxon>
        <taxon>Asteroideae</taxon>
        <taxon>Anthemideae</taxon>
        <taxon>Artemisiinae</taxon>
        <taxon>Artemisia</taxon>
    </lineage>
</organism>
<dbReference type="InterPro" id="IPR028082">
    <property type="entry name" value="Peripla_BP_I"/>
</dbReference>
<sequence length="802" mass="90741">MTTRAGKEARVAMEIALDEFSTKTMQNVTLYTRNSNGNLIRAIREATKLINTHKVEAILGLQTLEEVLSVGEIAVEAQIPTFSLLDSVPQWALDRLPFLVQASPSQFAQMKAFVSILESFEWNHFNFIYEDIHSSSTQVIPQLMDAIKETNVEMSNIVKISPSSSSYLEELERMNIEQCRVFLVHASLETGIRLFQNAKTAGMMDKGYVWITTNLITDLLHTVNPSTFTIMEGVVGLGSFFPETSSRFHDFSKRFQKSNMPGIIAVQSYDAAWFVALALSRQSASGQKLIDIVSSMPSVGITGEVQFINRKSIASRTFQIINVIGKYYREVGFWSEGLGFSEVINERASYDASLKSLGHIYWPGRPLDPPGGWAISSNPLRVDYDDRNRNFSFGGYSIELFKETVKQLPYPLPYEFYPFNGSYDDLVEQVYLKKFDAVVGDVSVISRRYQYAEFTHPYTETGLMMIVPVISYQEEWLLLKPFTLSMWAATIFFYIYNGFVVWLLEREHVNELHGSTLRRTCNFINSVIRRFFTTNGDEDSNLTRMTTVAWLFAAIIIGQCYTASLTSMLTVRRLAPKVNDYETLKNSNAVVGHGEGAHVASYLVDVLGFKNENLRSFMSPKEYADALQSKEISAVFLEAPFTKLFLAKYCKSFIKAGPTFNEGGFGFVLPKGSPMLRDFTKALLNVSESGTLKRIEKMMLGSEQCVEESANDESLGFDSFWPLFLLTGVTSTIALAIHDIRFLILLRDVMMNIAPAIHGILQYFRDDPTRHAQMAVDHRRPQMAVDHRHLQMAVDRRHPHLG</sequence>
<dbReference type="Gene3D" id="3.40.50.2300">
    <property type="match status" value="2"/>
</dbReference>
<dbReference type="SUPFAM" id="SSF53850">
    <property type="entry name" value="Periplasmic binding protein-like II"/>
    <property type="match status" value="1"/>
</dbReference>
<feature type="domain" description="Ionotropic glutamate receptor C-terminal" evidence="16">
    <location>
        <begin position="373"/>
        <end position="702"/>
    </location>
</feature>
<feature type="transmembrane region" description="Helical" evidence="15">
    <location>
        <begin position="548"/>
        <end position="571"/>
    </location>
</feature>
<evidence type="ECO:0000256" key="15">
    <source>
        <dbReference type="SAM" id="Phobius"/>
    </source>
</evidence>
<dbReference type="InterPro" id="IPR015683">
    <property type="entry name" value="Ionotropic_Glu_rcpt"/>
</dbReference>
<dbReference type="Gene3D" id="1.10.287.70">
    <property type="match status" value="1"/>
</dbReference>
<dbReference type="Proteomes" id="UP000245207">
    <property type="component" value="Unassembled WGS sequence"/>
</dbReference>
<dbReference type="InterPro" id="IPR001828">
    <property type="entry name" value="ANF_lig-bd_rcpt"/>
</dbReference>
<evidence type="ECO:0000256" key="6">
    <source>
        <dbReference type="ARBA" id="ARBA00022989"/>
    </source>
</evidence>
<evidence type="ECO:0000256" key="14">
    <source>
        <dbReference type="PIRSR" id="PIRSR037090-50"/>
    </source>
</evidence>
<evidence type="ECO:0000313" key="18">
    <source>
        <dbReference type="Proteomes" id="UP000245207"/>
    </source>
</evidence>
<gene>
    <name evidence="17" type="ORF">CTI12_AA303270</name>
</gene>
<dbReference type="InterPro" id="IPR044440">
    <property type="entry name" value="GABAb_receptor_plant_PBP1"/>
</dbReference>
<keyword evidence="11 13" id="KW-1071">Ligand-gated ion channel</keyword>
<keyword evidence="7 13" id="KW-0406">Ion transport</keyword>
<keyword evidence="12 13" id="KW-0407">Ion channel</keyword>
<dbReference type="Pfam" id="PF00060">
    <property type="entry name" value="Lig_chan"/>
    <property type="match status" value="1"/>
</dbReference>
<dbReference type="SMR" id="A0A2U1N3K3"/>
<keyword evidence="18" id="KW-1185">Reference proteome</keyword>
<feature type="transmembrane region" description="Helical" evidence="15">
    <location>
        <begin position="719"/>
        <end position="737"/>
    </location>
</feature>
<evidence type="ECO:0000256" key="8">
    <source>
        <dbReference type="ARBA" id="ARBA00023136"/>
    </source>
</evidence>
<keyword evidence="5" id="KW-0732">Signal</keyword>
<dbReference type="SMART" id="SM00079">
    <property type="entry name" value="PBPe"/>
    <property type="match status" value="1"/>
</dbReference>
<evidence type="ECO:0000256" key="2">
    <source>
        <dbReference type="ARBA" id="ARBA00008685"/>
    </source>
</evidence>
<dbReference type="PIRSF" id="PIRSF037090">
    <property type="entry name" value="Iontro_Glu-like_rcpt_pln"/>
    <property type="match status" value="1"/>
</dbReference>